<dbReference type="Proteomes" id="UP000002035">
    <property type="component" value="Unassembled WGS sequence"/>
</dbReference>
<dbReference type="STRING" id="554155.C5FPT2"/>
<name>C5FPT2_ARTOC</name>
<accession>C5FPT2</accession>
<dbReference type="HOGENOM" id="CLU_013219_1_0_1"/>
<organism evidence="1 2">
    <name type="scientific">Arthroderma otae (strain ATCC MYA-4605 / CBS 113480)</name>
    <name type="common">Microsporum canis</name>
    <dbReference type="NCBI Taxonomy" id="554155"/>
    <lineage>
        <taxon>Eukaryota</taxon>
        <taxon>Fungi</taxon>
        <taxon>Dikarya</taxon>
        <taxon>Ascomycota</taxon>
        <taxon>Pezizomycotina</taxon>
        <taxon>Eurotiomycetes</taxon>
        <taxon>Eurotiomycetidae</taxon>
        <taxon>Onygenales</taxon>
        <taxon>Arthrodermataceae</taxon>
        <taxon>Microsporum</taxon>
    </lineage>
</organism>
<dbReference type="eggNOG" id="ENOG502RXAF">
    <property type="taxonomic scope" value="Eukaryota"/>
</dbReference>
<dbReference type="Pfam" id="PF14441">
    <property type="entry name" value="OTT_1508_deam"/>
    <property type="match status" value="1"/>
</dbReference>
<protein>
    <submittedName>
        <fullName evidence="1">Uncharacterized protein</fullName>
    </submittedName>
</protein>
<dbReference type="VEuPathDB" id="FungiDB:MCYG_04506"/>
<reference evidence="2" key="1">
    <citation type="journal article" date="2012" name="MBio">
        <title>Comparative genome analysis of Trichophyton rubrum and related dermatophytes reveals candidate genes involved in infection.</title>
        <authorList>
            <person name="Martinez D.A."/>
            <person name="Oliver B.G."/>
            <person name="Graeser Y."/>
            <person name="Goldberg J.M."/>
            <person name="Li W."/>
            <person name="Martinez-Rossi N.M."/>
            <person name="Monod M."/>
            <person name="Shelest E."/>
            <person name="Barton R.C."/>
            <person name="Birch E."/>
            <person name="Brakhage A.A."/>
            <person name="Chen Z."/>
            <person name="Gurr S.J."/>
            <person name="Heiman D."/>
            <person name="Heitman J."/>
            <person name="Kosti I."/>
            <person name="Rossi A."/>
            <person name="Saif S."/>
            <person name="Samalova M."/>
            <person name="Saunders C.W."/>
            <person name="Shea T."/>
            <person name="Summerbell R.C."/>
            <person name="Xu J."/>
            <person name="Young S."/>
            <person name="Zeng Q."/>
            <person name="Birren B.W."/>
            <person name="Cuomo C.A."/>
            <person name="White T.C."/>
        </authorList>
    </citation>
    <scope>NUCLEOTIDE SEQUENCE [LARGE SCALE GENOMIC DNA]</scope>
    <source>
        <strain evidence="2">ATCC MYA-4605 / CBS 113480</strain>
    </source>
</reference>
<dbReference type="OrthoDB" id="4851849at2759"/>
<dbReference type="InterPro" id="IPR027796">
    <property type="entry name" value="OTT_1508_deam-like"/>
</dbReference>
<dbReference type="AlphaFoldDB" id="C5FPT2"/>
<dbReference type="GeneID" id="9229884"/>
<evidence type="ECO:0000313" key="1">
    <source>
        <dbReference type="EMBL" id="EEQ31687.1"/>
    </source>
</evidence>
<keyword evidence="2" id="KW-1185">Reference proteome</keyword>
<dbReference type="OMA" id="YLCNLFF"/>
<gene>
    <name evidence="1" type="ORF">MCYG_04506</name>
</gene>
<dbReference type="EMBL" id="DS995704">
    <property type="protein sequence ID" value="EEQ31687.1"/>
    <property type="molecule type" value="Genomic_DNA"/>
</dbReference>
<sequence length="576" mass="64196">MWGGTTTRSQLQQTINSLWRVNEIPEAPTENSASFGIDSIRHLSFAREKEIVNNLAFLSATTDDSRRVMAVCIEESISGEGITIRITSNTGDLSAVTAGFRRLAEVLERAARRENSRTKDTEALLREIVKLDISRILTRLRSRHVRSYKSVGKPALINQLCQAINDPSIKYRRGLSNASLEVNAERLKDIFTSLEAISDLKKEGSQAQELLSLIVRYAHELTLATDLSRVFQGAKLDPSLLKHLPIAISKLGRYYAAASELICAARDKQCPVFHKIQVESFHVNIPNSAHGIGLVHAEIQLLFFYEMHPGHPRPRVICSSKSACYLCNLFFGLHGEFYIPRSHGKLYNKWILPDWLDIPAERHKVFAAITAHFKAILEKKVRKTPRSKKGCCHPNESVLFPLAHWPSSVTSKSASIASQSTLRAQYTRVREANFVTASPDKIPLTPPKTPSEKCDGFQSDIEISPCNVIIHKPSLLSMVIIGYNDLPYSESITVATPPLHLRLDNLTIQFDFSRTSPCRLSITQAEDPTGGYHTVRIENIPTAAEMMLGCSSSNGLGFRLPIVGKEALCISFVWDV</sequence>
<dbReference type="RefSeq" id="XP_002846769.1">
    <property type="nucleotide sequence ID" value="XM_002846723.1"/>
</dbReference>
<proteinExistence type="predicted"/>
<evidence type="ECO:0000313" key="2">
    <source>
        <dbReference type="Proteomes" id="UP000002035"/>
    </source>
</evidence>